<keyword evidence="3" id="KW-1185">Reference proteome</keyword>
<evidence type="ECO:0000313" key="3">
    <source>
        <dbReference type="Proteomes" id="UP000030153"/>
    </source>
</evidence>
<dbReference type="InterPro" id="IPR018961">
    <property type="entry name" value="DnaJ_homolog_subfam-C_membr-28"/>
</dbReference>
<dbReference type="PANTHER" id="PTHR39158:SF1">
    <property type="entry name" value="DNAJ HOMOLOG SUBFAMILY C MEMBER 28"/>
    <property type="match status" value="1"/>
</dbReference>
<protein>
    <submittedName>
        <fullName evidence="2">Molecular chaperone DnaJ</fullName>
    </submittedName>
</protein>
<evidence type="ECO:0000259" key="1">
    <source>
        <dbReference type="Pfam" id="PF09350"/>
    </source>
</evidence>
<comment type="caution">
    <text evidence="2">The sequence shown here is derived from an EMBL/GenBank/DDBJ whole genome shotgun (WGS) entry which is preliminary data.</text>
</comment>
<dbReference type="Pfam" id="PF09350">
    <property type="entry name" value="DJC28_CD"/>
    <property type="match status" value="1"/>
</dbReference>
<dbReference type="AlphaFoldDB" id="A0A0A2UWX4"/>
<evidence type="ECO:0000313" key="2">
    <source>
        <dbReference type="EMBL" id="KGP91026.1"/>
    </source>
</evidence>
<gene>
    <name evidence="2" type="ORF">N780_17310</name>
</gene>
<dbReference type="EMBL" id="AVBG01000008">
    <property type="protein sequence ID" value="KGP91026.1"/>
    <property type="molecule type" value="Genomic_DNA"/>
</dbReference>
<dbReference type="PANTHER" id="PTHR39158">
    <property type="entry name" value="OS08G0560600 PROTEIN"/>
    <property type="match status" value="1"/>
</dbReference>
<proteinExistence type="predicted"/>
<organism evidence="2 3">
    <name type="scientific">Pontibacillus chungwhensis BH030062</name>
    <dbReference type="NCBI Taxonomy" id="1385513"/>
    <lineage>
        <taxon>Bacteria</taxon>
        <taxon>Bacillati</taxon>
        <taxon>Bacillota</taxon>
        <taxon>Bacilli</taxon>
        <taxon>Bacillales</taxon>
        <taxon>Bacillaceae</taxon>
        <taxon>Pontibacillus</taxon>
    </lineage>
</organism>
<accession>A0A0A2UWX4</accession>
<reference evidence="2 3" key="1">
    <citation type="submission" date="2013-08" db="EMBL/GenBank/DDBJ databases">
        <title>Genome of Pontibacillus chungwhensis.</title>
        <authorList>
            <person name="Wang Q."/>
            <person name="Wang G."/>
        </authorList>
    </citation>
    <scope>NUCLEOTIDE SEQUENCE [LARGE SCALE GENOMIC DNA]</scope>
    <source>
        <strain evidence="2 3">BH030062</strain>
    </source>
</reference>
<name>A0A0A2UWX4_9BACI</name>
<dbReference type="InterPro" id="IPR052573">
    <property type="entry name" value="DnaJ_C_subfamily_28"/>
</dbReference>
<dbReference type="Proteomes" id="UP000030153">
    <property type="component" value="Unassembled WGS sequence"/>
</dbReference>
<dbReference type="STRING" id="1385513.N780_17310"/>
<sequence length="124" mass="14506">MDYVTMMAEEKIKQAEREGAFKDLPGKGKPLDLSEIQAVPEDLRASYTILKNANMLPEEMEVKKEMIRIEELVALCTDEEERLAYQKELNEKQIHFQTLMEKRKMKESGAYKRYSGKIRSRFGL</sequence>
<feature type="domain" description="DnaJ homologue subfamily C member 28 conserved" evidence="1">
    <location>
        <begin position="7"/>
        <end position="73"/>
    </location>
</feature>
<dbReference type="eggNOG" id="ENOG5032TNY">
    <property type="taxonomic scope" value="Bacteria"/>
</dbReference>